<evidence type="ECO:0000259" key="3">
    <source>
        <dbReference type="Pfam" id="PF23021"/>
    </source>
</evidence>
<dbReference type="PANTHER" id="PTHR14859:SF1">
    <property type="entry name" value="PGAP2-INTERACTING PROTEIN"/>
    <property type="match status" value="1"/>
</dbReference>
<dbReference type="EMBL" id="JAACJJ010000014">
    <property type="protein sequence ID" value="KAF5327734.1"/>
    <property type="molecule type" value="Genomic_DNA"/>
</dbReference>
<dbReference type="GO" id="GO:0016020">
    <property type="term" value="C:membrane"/>
    <property type="evidence" value="ECO:0007669"/>
    <property type="project" value="GOC"/>
</dbReference>
<dbReference type="InterPro" id="IPR036691">
    <property type="entry name" value="Endo/exonu/phosph_ase_sf"/>
</dbReference>
<feature type="domain" description="PGAP2IP first transmembrane" evidence="4">
    <location>
        <begin position="367"/>
        <end position="492"/>
    </location>
</feature>
<dbReference type="InterPro" id="IPR053912">
    <property type="entry name" value="PGAP2IP_TM_1nd"/>
</dbReference>
<dbReference type="AlphaFoldDB" id="A0A8H5F8K8"/>
<dbReference type="Pfam" id="PF10277">
    <property type="entry name" value="Frag1"/>
    <property type="match status" value="1"/>
</dbReference>
<keyword evidence="1" id="KW-0472">Membrane</keyword>
<feature type="transmembrane region" description="Helical" evidence="1">
    <location>
        <begin position="594"/>
        <end position="610"/>
    </location>
</feature>
<evidence type="ECO:0000259" key="5">
    <source>
        <dbReference type="Pfam" id="PF23226"/>
    </source>
</evidence>
<keyword evidence="7" id="KW-1185">Reference proteome</keyword>
<gene>
    <name evidence="6" type="ORF">D9619_004534</name>
</gene>
<feature type="transmembrane region" description="Helical" evidence="1">
    <location>
        <begin position="300"/>
        <end position="319"/>
    </location>
</feature>
<name>A0A8H5F8K8_9AGAR</name>
<feature type="transmembrane region" description="Helical" evidence="1">
    <location>
        <begin position="120"/>
        <end position="138"/>
    </location>
</feature>
<feature type="transmembrane region" description="Helical" evidence="1">
    <location>
        <begin position="90"/>
        <end position="108"/>
    </location>
</feature>
<feature type="domain" description="PGAP2IP C-terminal nuclease-like" evidence="5">
    <location>
        <begin position="860"/>
        <end position="1074"/>
    </location>
</feature>
<feature type="transmembrane region" description="Helical" evidence="1">
    <location>
        <begin position="331"/>
        <end position="353"/>
    </location>
</feature>
<comment type="caution">
    <text evidence="6">The sequence shown here is derived from an EMBL/GenBank/DDBJ whole genome shotgun (WGS) entry which is preliminary data.</text>
</comment>
<protein>
    <submittedName>
        <fullName evidence="6">Uncharacterized protein</fullName>
    </submittedName>
</protein>
<dbReference type="GO" id="GO:0006506">
    <property type="term" value="P:GPI anchor biosynthetic process"/>
    <property type="evidence" value="ECO:0007669"/>
    <property type="project" value="TreeGrafter"/>
</dbReference>
<feature type="domain" description="CWH43-like N-terminal" evidence="2">
    <location>
        <begin position="6"/>
        <end position="205"/>
    </location>
</feature>
<feature type="transmembrane region" description="Helical" evidence="1">
    <location>
        <begin position="542"/>
        <end position="562"/>
    </location>
</feature>
<evidence type="ECO:0000313" key="6">
    <source>
        <dbReference type="EMBL" id="KAF5327734.1"/>
    </source>
</evidence>
<dbReference type="InterPro" id="IPR053911">
    <property type="entry name" value="PGAP2IP_TM_2nd"/>
</dbReference>
<feature type="domain" description="PGAP2IP first transmembrane" evidence="4">
    <location>
        <begin position="303"/>
        <end position="346"/>
    </location>
</feature>
<feature type="transmembrane region" description="Helical" evidence="1">
    <location>
        <begin position="63"/>
        <end position="83"/>
    </location>
</feature>
<dbReference type="Pfam" id="PF23021">
    <property type="entry name" value="6TM_2nd_PGAP2IP"/>
    <property type="match status" value="1"/>
</dbReference>
<accession>A0A8H5F8K8</accession>
<feature type="domain" description="PGAP2IP second transmembrane" evidence="3">
    <location>
        <begin position="543"/>
        <end position="735"/>
    </location>
</feature>
<evidence type="ECO:0000256" key="1">
    <source>
        <dbReference type="SAM" id="Phobius"/>
    </source>
</evidence>
<dbReference type="Proteomes" id="UP000567179">
    <property type="component" value="Unassembled WGS sequence"/>
</dbReference>
<evidence type="ECO:0000259" key="2">
    <source>
        <dbReference type="Pfam" id="PF10277"/>
    </source>
</evidence>
<evidence type="ECO:0000313" key="7">
    <source>
        <dbReference type="Proteomes" id="UP000567179"/>
    </source>
</evidence>
<dbReference type="Pfam" id="PF23226">
    <property type="entry name" value="Exo_endo_phos_PGAP2IP"/>
    <property type="match status" value="1"/>
</dbReference>
<feature type="transmembrane region" description="Helical" evidence="1">
    <location>
        <begin position="179"/>
        <end position="198"/>
    </location>
</feature>
<proteinExistence type="predicted"/>
<dbReference type="InterPro" id="IPR051916">
    <property type="entry name" value="GPI-anchor_lipid_remodeler"/>
</dbReference>
<dbReference type="InterPro" id="IPR019402">
    <property type="entry name" value="CWH43_N"/>
</dbReference>
<sequence length="1125" mass="122225">MIAAASLARLHTILASTAFLSALAIGCALHYKKITKNDVAQYPDEWFPSVSATIGDWFPERNLFQLLIALTSPLRFSLVFLSFYLNRSTALFLAGLVRTLSCGGWVYITSSDDHDVHDAMMVLYIVCNLPWMLGGAWVTRNTAVRRNRWTVASCFFATLVPLIYFFVQHKVHRIPGAYTQYAFCEWGLIFFDVLYDALSERDFKEAGLTISLLTSIPLPVTEERVPAPLSASSDGITSGPDKPLADALQAALAPAPPHTGDQKALLHSSSTSSPLRRVLGFAVDIYLYSTPSEFSANLRLAAFISWTLFTALIPSLFYFSVWKLGIAGHELAFAAVLSPALLSVKFGSLYDYVFGATAGKSTKSLSTTKPQLLALACTPRGQVILRLVSLLGLVAYIVPSPGGRLTCVFIASGAETMRAVVSWAGMVGVESGSDNEATDKPGYEGLTFGLALLLNSVLKMANRGNNPIWPFINHKANGWNNTGIILALLSIWEYGAREGVDMRNLFNSKHSVVSSATASSSVSTSTNGSTSSQHAQKRPSTLSVLAAALPLGSLLFIAHNLLADPASLIAWTWTGYENGKPRGPMPAVATHTGGHAWVVVAAMSLGLAIASIKPLQQLTRNPLWLAAGAAATSVLYSSRNWEGFYGGALPVALWSMSLLPATWAHAASVARQQAVNKSTGGTESTVSRVYTTAMGVYMVLNLASIFTVAYAFVPGGVYLRERTDLVLIAQTLCLLPLATWTTGVSPSSPTSTSRPASYTSHTLVAILLFFSSSLLVTKHRAPGALPIPYRRDTAKHNTTLGIVNAGIWAVHFGIDNEGHDSQRGMLGVIRYVCIRIHASTTKALEPESRFRMGAYCASLDMELDIVSLLETDLHRTAFGSRDLPLSHDPPSSRLLSEEGNYYVDIGPGPNAHTWGAVLLSKFPIISTKHHLLPSPHGELAPAIEAVLDIFGIEVLVLVSHNGQEEDPLDRELQATALAEIMVASTRPVIFLGYVVSKPHAQRPSPYGIMVNEGNVHDVDKDDLDRWCEYIFYRGLYRTSYARISRGIITDTETQIGQFVVPAPGHTVVDDSEPARYRRSRKEVLPIEHWFPMEYYGNDKEGGVNGHHYHVFGTVSFSAFIIPALY</sequence>
<feature type="transmembrane region" description="Helical" evidence="1">
    <location>
        <begin position="150"/>
        <end position="167"/>
    </location>
</feature>
<dbReference type="GO" id="GO:0005783">
    <property type="term" value="C:endoplasmic reticulum"/>
    <property type="evidence" value="ECO:0007669"/>
    <property type="project" value="TreeGrafter"/>
</dbReference>
<dbReference type="OrthoDB" id="68581at2759"/>
<dbReference type="SUPFAM" id="SSF56219">
    <property type="entry name" value="DNase I-like"/>
    <property type="match status" value="1"/>
</dbReference>
<evidence type="ECO:0000259" key="4">
    <source>
        <dbReference type="Pfam" id="PF23022"/>
    </source>
</evidence>
<dbReference type="Gene3D" id="3.60.10.10">
    <property type="entry name" value="Endonuclease/exonuclease/phosphatase"/>
    <property type="match status" value="1"/>
</dbReference>
<dbReference type="GO" id="GO:0031505">
    <property type="term" value="P:fungal-type cell wall organization"/>
    <property type="evidence" value="ECO:0007669"/>
    <property type="project" value="TreeGrafter"/>
</dbReference>
<dbReference type="Pfam" id="PF23022">
    <property type="entry name" value="6TM_1st_PGAP2IP"/>
    <property type="match status" value="2"/>
</dbReference>
<feature type="transmembrane region" description="Helical" evidence="1">
    <location>
        <begin position="689"/>
        <end position="713"/>
    </location>
</feature>
<keyword evidence="1" id="KW-0812">Transmembrane</keyword>
<dbReference type="PANTHER" id="PTHR14859">
    <property type="entry name" value="CALCOFLUOR WHITE HYPERSENSITIVE PROTEIN PRECURSOR"/>
    <property type="match status" value="1"/>
</dbReference>
<dbReference type="InterPro" id="IPR057315">
    <property type="entry name" value="Exo_endo_phos_PGAP2IP_C"/>
</dbReference>
<keyword evidence="1" id="KW-1133">Transmembrane helix</keyword>
<organism evidence="6 7">
    <name type="scientific">Psilocybe cf. subviscida</name>
    <dbReference type="NCBI Taxonomy" id="2480587"/>
    <lineage>
        <taxon>Eukaryota</taxon>
        <taxon>Fungi</taxon>
        <taxon>Dikarya</taxon>
        <taxon>Basidiomycota</taxon>
        <taxon>Agaricomycotina</taxon>
        <taxon>Agaricomycetes</taxon>
        <taxon>Agaricomycetidae</taxon>
        <taxon>Agaricales</taxon>
        <taxon>Agaricineae</taxon>
        <taxon>Strophariaceae</taxon>
        <taxon>Psilocybe</taxon>
    </lineage>
</organism>
<reference evidence="6 7" key="1">
    <citation type="journal article" date="2020" name="ISME J.">
        <title>Uncovering the hidden diversity of litter-decomposition mechanisms in mushroom-forming fungi.</title>
        <authorList>
            <person name="Floudas D."/>
            <person name="Bentzer J."/>
            <person name="Ahren D."/>
            <person name="Johansson T."/>
            <person name="Persson P."/>
            <person name="Tunlid A."/>
        </authorList>
    </citation>
    <scope>NUCLEOTIDE SEQUENCE [LARGE SCALE GENOMIC DNA]</scope>
    <source>
        <strain evidence="6 7">CBS 101986</strain>
    </source>
</reference>